<dbReference type="EMBL" id="AP025564">
    <property type="protein sequence ID" value="BDE94844.1"/>
    <property type="molecule type" value="Genomic_DNA"/>
</dbReference>
<proteinExistence type="predicted"/>
<dbReference type="RefSeq" id="WP_244411371.1">
    <property type="nucleotide sequence ID" value="NZ_AP025564.1"/>
</dbReference>
<organism evidence="3 4">
    <name type="scientific">Raoultibacter timonensis</name>
    <dbReference type="NCBI Taxonomy" id="1907662"/>
    <lineage>
        <taxon>Bacteria</taxon>
        <taxon>Bacillati</taxon>
        <taxon>Actinomycetota</taxon>
        <taxon>Coriobacteriia</taxon>
        <taxon>Eggerthellales</taxon>
        <taxon>Eggerthellaceae</taxon>
        <taxon>Raoultibacter</taxon>
    </lineage>
</organism>
<feature type="signal peptide" evidence="2">
    <location>
        <begin position="1"/>
        <end position="19"/>
    </location>
</feature>
<keyword evidence="2" id="KW-0732">Signal</keyword>
<name>A0ABN6MCD5_9ACTN</name>
<evidence type="ECO:0000313" key="4">
    <source>
        <dbReference type="Proteomes" id="UP001320544"/>
    </source>
</evidence>
<feature type="region of interest" description="Disordered" evidence="1">
    <location>
        <begin position="36"/>
        <end position="62"/>
    </location>
</feature>
<sequence length="265" mass="27827">MRKKVIALAVAAVVLVALACLWRSWVDSSEAAREAAQAEAQQREEDDAAGAPAAVELDDDQRKTVASYSSDAEYVAEILEGNLWESTGGSYAEFSRGGVTEQAGEESKAQPFVITAVEHEAKSDGSGGSVDTWTGSAILESGETIFTLSQARSADAGDLPWELSCSGFSLSKSYRLVKRSGGVEVSDLSAAYGVIGGEKGGENVERALEEHAAKTAPTATKATWDGRAEVDFGNGRAVLAFELDDSAKATIEADVSMETGEVSFQ</sequence>
<evidence type="ECO:0000313" key="3">
    <source>
        <dbReference type="EMBL" id="BDE94844.1"/>
    </source>
</evidence>
<dbReference type="Proteomes" id="UP001320544">
    <property type="component" value="Chromosome"/>
</dbReference>
<evidence type="ECO:0000256" key="1">
    <source>
        <dbReference type="SAM" id="MobiDB-lite"/>
    </source>
</evidence>
<feature type="chain" id="PRO_5046647537" evidence="2">
    <location>
        <begin position="20"/>
        <end position="265"/>
    </location>
</feature>
<accession>A0ABN6MCD5</accession>
<dbReference type="PROSITE" id="PS51257">
    <property type="entry name" value="PROKAR_LIPOPROTEIN"/>
    <property type="match status" value="1"/>
</dbReference>
<protein>
    <submittedName>
        <fullName evidence="3">Uncharacterized protein</fullName>
    </submittedName>
</protein>
<reference evidence="3 4" key="1">
    <citation type="submission" date="2022-01" db="EMBL/GenBank/DDBJ databases">
        <title>Novel bile acid biosynthetic pathways are enriched in the microbiome of centenarians.</title>
        <authorList>
            <person name="Sato Y."/>
            <person name="Atarashi K."/>
            <person name="Plichta R.D."/>
            <person name="Arai Y."/>
            <person name="Sasajima S."/>
            <person name="Kearney M.S."/>
            <person name="Suda W."/>
            <person name="Takeshita K."/>
            <person name="Sasaki T."/>
            <person name="Okamoto S."/>
            <person name="Skelly N.A."/>
            <person name="Okamura Y."/>
            <person name="Vlamakis H."/>
            <person name="Li Y."/>
            <person name="Tanoue T."/>
            <person name="Takei H."/>
            <person name="Nittono H."/>
            <person name="Narushima S."/>
            <person name="Irie J."/>
            <person name="Itoh H."/>
            <person name="Moriya K."/>
            <person name="Sugiura Y."/>
            <person name="Suematsu M."/>
            <person name="Moritoki N."/>
            <person name="Shibata S."/>
            <person name="Littman R.D."/>
            <person name="Fischbach A.M."/>
            <person name="Uwamino Y."/>
            <person name="Inoue T."/>
            <person name="Honda A."/>
            <person name="Hattori M."/>
            <person name="Murai T."/>
            <person name="Xavier J.R."/>
            <person name="Hirose N."/>
            <person name="Honda K."/>
        </authorList>
    </citation>
    <scope>NUCLEOTIDE SEQUENCE [LARGE SCALE GENOMIC DNA]</scope>
    <source>
        <strain evidence="3 4">CE91-St30</strain>
    </source>
</reference>
<evidence type="ECO:0000256" key="2">
    <source>
        <dbReference type="SAM" id="SignalP"/>
    </source>
</evidence>
<keyword evidence="4" id="KW-1185">Reference proteome</keyword>
<gene>
    <name evidence="3" type="ORF">CE91St30_01770</name>
</gene>